<evidence type="ECO:0000313" key="2">
    <source>
        <dbReference type="EMBL" id="CAG8179348.1"/>
    </source>
</evidence>
<dbReference type="EMBL" id="CAJVNV010000377">
    <property type="protein sequence ID" value="CAG8179348.1"/>
    <property type="molecule type" value="Genomic_DNA"/>
</dbReference>
<feature type="region of interest" description="Disordered" evidence="1">
    <location>
        <begin position="71"/>
        <end position="93"/>
    </location>
</feature>
<feature type="region of interest" description="Disordered" evidence="1">
    <location>
        <begin position="138"/>
        <end position="191"/>
    </location>
</feature>
<dbReference type="AlphaFoldDB" id="A0A9W4MW02"/>
<sequence length="214" mass="23549">MPRGSPSSSAHSSRSNSSSEKDYALSVNMYGRGDATQGDPPAHWGAMLHKRGEVEGDLYHVRKKEDFYYEDPAPKRPIESNTSYGRSEIKHLSNRRKETAAQVLDAYGKDISNLPSAGANCQDWTLGALDALEREKLAPRGTKDYWSQNVGRGSADIGNRIQRDGGSWIPKTTVDPRGQGPADATFGKEKIRQPVGRLNLDKFASISGSSQRKR</sequence>
<dbReference type="Pfam" id="PF20174">
    <property type="entry name" value="DUF6540"/>
    <property type="match status" value="1"/>
</dbReference>
<organism evidence="2 3">
    <name type="scientific">Penicillium nalgiovense</name>
    <dbReference type="NCBI Taxonomy" id="60175"/>
    <lineage>
        <taxon>Eukaryota</taxon>
        <taxon>Fungi</taxon>
        <taxon>Dikarya</taxon>
        <taxon>Ascomycota</taxon>
        <taxon>Pezizomycotina</taxon>
        <taxon>Eurotiomycetes</taxon>
        <taxon>Eurotiomycetidae</taxon>
        <taxon>Eurotiales</taxon>
        <taxon>Aspergillaceae</taxon>
        <taxon>Penicillium</taxon>
    </lineage>
</organism>
<accession>A0A9W4MW02</accession>
<comment type="caution">
    <text evidence="2">The sequence shown here is derived from an EMBL/GenBank/DDBJ whole genome shotgun (WGS) entry which is preliminary data.</text>
</comment>
<dbReference type="InterPro" id="IPR046670">
    <property type="entry name" value="DUF6540"/>
</dbReference>
<dbReference type="Proteomes" id="UP001153461">
    <property type="component" value="Unassembled WGS sequence"/>
</dbReference>
<reference evidence="2" key="1">
    <citation type="submission" date="2021-07" db="EMBL/GenBank/DDBJ databases">
        <authorList>
            <person name="Branca A.L. A."/>
        </authorList>
    </citation>
    <scope>NUCLEOTIDE SEQUENCE</scope>
</reference>
<feature type="region of interest" description="Disordered" evidence="1">
    <location>
        <begin position="1"/>
        <end position="45"/>
    </location>
</feature>
<evidence type="ECO:0000256" key="1">
    <source>
        <dbReference type="SAM" id="MobiDB-lite"/>
    </source>
</evidence>
<evidence type="ECO:0000313" key="3">
    <source>
        <dbReference type="Proteomes" id="UP001153461"/>
    </source>
</evidence>
<dbReference type="OrthoDB" id="2290255at2759"/>
<protein>
    <submittedName>
        <fullName evidence="2">Uncharacterized protein</fullName>
    </submittedName>
</protein>
<name>A0A9W4MW02_PENNA</name>
<gene>
    <name evidence="2" type="ORF">PNAL_LOCUS6883</name>
</gene>
<feature type="compositionally biased region" description="Low complexity" evidence="1">
    <location>
        <begin position="1"/>
        <end position="18"/>
    </location>
</feature>
<proteinExistence type="predicted"/>